<keyword evidence="5" id="KW-0460">Magnesium</keyword>
<dbReference type="InterPro" id="IPR015700">
    <property type="entry name" value="RPC1"/>
</dbReference>
<sequence>MMVGNNLKDTQLQQIVDKTILFADKDEDEELDCFLNTCYQKYQQSKMDPGTAVGAICAQSIGEPATQMTLKTFHFAGVASMNITQGVPRIKELMNAKKNISTPVITAALLKPHDREEARKVKMRIENTYLQELEVNVHLISYLISKNLKILPERIKIVSNSKLVVKANLPSELWQLGKNIGKIVVKGIQNINRAAIRVDNTDATKHYLMIEGEGLGDVFSTYGIDPTKTYSNNVFEMYKYLGIEAARSTIISEIMNTMQNHGISIDNRHLMLLADLMTYRGEILGITRFGLAKMKESALMLASFEKTADHLFDAAYFGQEDPILGVSESIISGMPMAIDVEKQKSPFLSNPSSPAMRQLAVAAVAEAERTGSSQAVATVSSVPTKMIHDMQLMNELSSEDDYCDRLNQNLLTSTESESQSDEFDKINYRNFLGENESKRGISLIDELIAENSSTTKALIDQFCMLTSTEDDSDLLNDEVDSSEDDLILLEGLKIRDLEKLLRMVNYEQLNDNQLVTAAAFEEALSEHAKRKALSRYLRKRRALQNYSVSSDYEWNKLNTFSNTLTKHELQIKKLEHQAQLQKPNFLNSSPNQINNSSVYNNQPYTYISNVQRTGSTTPKLTYYGDIYTSSGTKNNAVATHLAVSGISAVPLSHTRKLPQMPGSACYPGTVPFSNICHSPGHNSGHSQLNVSNITRSPVISPTNRSAFQAVTPQKKIYKNLDNKSTYQQKSPTCHYKNDNELDEMSDENYSDPTNWLDVDKNSESNFYTSPDRKILNQVKQNKFSYGSRKLPQVTSKMTQNQKLKFNNFEEGDPSFTPTRFHRKLPHINDT</sequence>
<evidence type="ECO:0000256" key="6">
    <source>
        <dbReference type="SAM" id="MobiDB-lite"/>
    </source>
</evidence>
<comment type="caution">
    <text evidence="8">The sequence shown here is derived from an EMBL/GenBank/DDBJ whole genome shotgun (WGS) entry which is preliminary data.</text>
</comment>
<evidence type="ECO:0000256" key="2">
    <source>
        <dbReference type="ARBA" id="ARBA00012418"/>
    </source>
</evidence>
<proteinExistence type="inferred from homology"/>
<accession>A0AAE1QP43</accession>
<gene>
    <name evidence="8" type="ORF">RND71_044076</name>
</gene>
<dbReference type="EMBL" id="JAVYJV010000067">
    <property type="protein sequence ID" value="KAK4336990.1"/>
    <property type="molecule type" value="Genomic_DNA"/>
</dbReference>
<keyword evidence="4" id="KW-0862">Zinc</keyword>
<organism evidence="8 9">
    <name type="scientific">Anisodus tanguticus</name>
    <dbReference type="NCBI Taxonomy" id="243964"/>
    <lineage>
        <taxon>Eukaryota</taxon>
        <taxon>Viridiplantae</taxon>
        <taxon>Streptophyta</taxon>
        <taxon>Embryophyta</taxon>
        <taxon>Tracheophyta</taxon>
        <taxon>Spermatophyta</taxon>
        <taxon>Magnoliopsida</taxon>
        <taxon>eudicotyledons</taxon>
        <taxon>Gunneridae</taxon>
        <taxon>Pentapetalae</taxon>
        <taxon>asterids</taxon>
        <taxon>lamiids</taxon>
        <taxon>Solanales</taxon>
        <taxon>Solanaceae</taxon>
        <taxon>Solanoideae</taxon>
        <taxon>Hyoscyameae</taxon>
        <taxon>Anisodus</taxon>
    </lineage>
</organism>
<dbReference type="GO" id="GO:0046872">
    <property type="term" value="F:metal ion binding"/>
    <property type="evidence" value="ECO:0007669"/>
    <property type="project" value="UniProtKB-KW"/>
</dbReference>
<dbReference type="InterPro" id="IPR007081">
    <property type="entry name" value="RNA_pol_Rpb1_5"/>
</dbReference>
<evidence type="ECO:0000313" key="9">
    <source>
        <dbReference type="Proteomes" id="UP001291623"/>
    </source>
</evidence>
<dbReference type="CDD" id="cd02736">
    <property type="entry name" value="RNAP_III_Rpc1_C"/>
    <property type="match status" value="1"/>
</dbReference>
<dbReference type="Gene3D" id="1.10.150.390">
    <property type="match status" value="1"/>
</dbReference>
<evidence type="ECO:0000256" key="5">
    <source>
        <dbReference type="ARBA" id="ARBA00022842"/>
    </source>
</evidence>
<dbReference type="Pfam" id="PF04998">
    <property type="entry name" value="RNA_pol_Rpb1_5"/>
    <property type="match status" value="1"/>
</dbReference>
<evidence type="ECO:0000313" key="8">
    <source>
        <dbReference type="EMBL" id="KAK4336990.1"/>
    </source>
</evidence>
<feature type="region of interest" description="Disordered" evidence="6">
    <location>
        <begin position="727"/>
        <end position="750"/>
    </location>
</feature>
<dbReference type="SUPFAM" id="SSF64484">
    <property type="entry name" value="beta and beta-prime subunits of DNA dependent RNA-polymerase"/>
    <property type="match status" value="1"/>
</dbReference>
<feature type="domain" description="RNA polymerase Rpb1" evidence="7">
    <location>
        <begin position="46"/>
        <end position="298"/>
    </location>
</feature>
<reference evidence="8" key="1">
    <citation type="submission" date="2023-12" db="EMBL/GenBank/DDBJ databases">
        <title>Genome assembly of Anisodus tanguticus.</title>
        <authorList>
            <person name="Wang Y.-J."/>
        </authorList>
    </citation>
    <scope>NUCLEOTIDE SEQUENCE</scope>
    <source>
        <strain evidence="8">KB-2021</strain>
        <tissue evidence="8">Leaf</tissue>
    </source>
</reference>
<dbReference type="GO" id="GO:0006351">
    <property type="term" value="P:DNA-templated transcription"/>
    <property type="evidence" value="ECO:0007669"/>
    <property type="project" value="InterPro"/>
</dbReference>
<keyword evidence="9" id="KW-1185">Reference proteome</keyword>
<protein>
    <recommendedName>
        <fullName evidence="2">DNA-directed RNA polymerase</fullName>
        <ecNumber evidence="2">2.7.7.6</ecNumber>
    </recommendedName>
</protein>
<feature type="compositionally biased region" description="Acidic residues" evidence="6">
    <location>
        <begin position="740"/>
        <end position="749"/>
    </location>
</feature>
<evidence type="ECO:0000256" key="1">
    <source>
        <dbReference type="ARBA" id="ARBA00006460"/>
    </source>
</evidence>
<dbReference type="PANTHER" id="PTHR48446">
    <property type="entry name" value="DNA-DIRECTED RNA POLYMERASE SUBUNIT BETA' N-TERMINAL SECTION"/>
    <property type="match status" value="1"/>
</dbReference>
<dbReference type="GO" id="GO:0003677">
    <property type="term" value="F:DNA binding"/>
    <property type="evidence" value="ECO:0007669"/>
    <property type="project" value="InterPro"/>
</dbReference>
<keyword evidence="3" id="KW-0479">Metal-binding</keyword>
<name>A0AAE1QP43_9SOLA</name>
<comment type="similarity">
    <text evidence="1">Belongs to the RNA polymerase beta' chain family.</text>
</comment>
<evidence type="ECO:0000256" key="4">
    <source>
        <dbReference type="ARBA" id="ARBA00022833"/>
    </source>
</evidence>
<evidence type="ECO:0000259" key="7">
    <source>
        <dbReference type="Pfam" id="PF04998"/>
    </source>
</evidence>
<evidence type="ECO:0000256" key="3">
    <source>
        <dbReference type="ARBA" id="ARBA00022723"/>
    </source>
</evidence>
<dbReference type="Proteomes" id="UP001291623">
    <property type="component" value="Unassembled WGS sequence"/>
</dbReference>
<dbReference type="EC" id="2.7.7.6" evidence="2"/>
<dbReference type="GO" id="GO:0003899">
    <property type="term" value="F:DNA-directed RNA polymerase activity"/>
    <property type="evidence" value="ECO:0007669"/>
    <property type="project" value="UniProtKB-EC"/>
</dbReference>
<dbReference type="AlphaFoldDB" id="A0AAE1QP43"/>
<dbReference type="PANTHER" id="PTHR48446:SF1">
    <property type="entry name" value="DNA-DIRECTED RNA POLYMERASE SUBUNIT BETA' N-TERMINAL SECTION"/>
    <property type="match status" value="1"/>
</dbReference>
<dbReference type="InterPro" id="IPR035698">
    <property type="entry name" value="RNAP_III_Rpc1_C"/>
</dbReference>